<keyword evidence="3" id="KW-0808">Transferase</keyword>
<organism evidence="3 4">
    <name type="scientific">Artemisia annua</name>
    <name type="common">Sweet wormwood</name>
    <dbReference type="NCBI Taxonomy" id="35608"/>
    <lineage>
        <taxon>Eukaryota</taxon>
        <taxon>Viridiplantae</taxon>
        <taxon>Streptophyta</taxon>
        <taxon>Embryophyta</taxon>
        <taxon>Tracheophyta</taxon>
        <taxon>Spermatophyta</taxon>
        <taxon>Magnoliopsida</taxon>
        <taxon>eudicotyledons</taxon>
        <taxon>Gunneridae</taxon>
        <taxon>Pentapetalae</taxon>
        <taxon>asterids</taxon>
        <taxon>campanulids</taxon>
        <taxon>Asterales</taxon>
        <taxon>Asteraceae</taxon>
        <taxon>Asteroideae</taxon>
        <taxon>Anthemideae</taxon>
        <taxon>Artemisiinae</taxon>
        <taxon>Artemisia</taxon>
    </lineage>
</organism>
<feature type="compositionally biased region" description="Basic and acidic residues" evidence="1">
    <location>
        <begin position="196"/>
        <end position="244"/>
    </location>
</feature>
<dbReference type="Pfam" id="PF03732">
    <property type="entry name" value="Retrotrans_gag"/>
    <property type="match status" value="1"/>
</dbReference>
<gene>
    <name evidence="3" type="ORF">CTI12_AA369180</name>
</gene>
<comment type="caution">
    <text evidence="3">The sequence shown here is derived from an EMBL/GenBank/DDBJ whole genome shotgun (WGS) entry which is preliminary data.</text>
</comment>
<dbReference type="InterPro" id="IPR005162">
    <property type="entry name" value="Retrotrans_gag_dom"/>
</dbReference>
<keyword evidence="3" id="KW-0548">Nucleotidyltransferase</keyword>
<dbReference type="EMBL" id="PKPP01004958">
    <property type="protein sequence ID" value="PWA62049.1"/>
    <property type="molecule type" value="Genomic_DNA"/>
</dbReference>
<name>A0A2U1MLC0_ARTAN</name>
<dbReference type="Proteomes" id="UP000245207">
    <property type="component" value="Unassembled WGS sequence"/>
</dbReference>
<keyword evidence="4" id="KW-1185">Reference proteome</keyword>
<sequence length="291" mass="33207">MVYTRRNGQPNGGPDEEAGIPNLEAMVAAAISNMLPGLNANESFSKLNPFSFISAASPKEADDWITHMEKIFEVLGCGDEFKPRLATFKLEGDALNWWKAHNLAKGGDIYMTTCTWAEFRNTFYKRYFPDSEQQRLASFVGPIAGDASRQAKHFKWGLKKWVLDRLLNTEFADVSAVNDAARNIEIFHEVSGYNKRNRDGDRIHPRVQDKDNKGYSCRSHDQRGQDLKGHDQRHTTRSVYDRQHNYNSRDQNHEGKKIGLNNPAVDLDLQTKRRDGTRLEIQLVLYAGNFT</sequence>
<reference evidence="3 4" key="1">
    <citation type="journal article" date="2018" name="Mol. Plant">
        <title>The genome of Artemisia annua provides insight into the evolution of Asteraceae family and artemisinin biosynthesis.</title>
        <authorList>
            <person name="Shen Q."/>
            <person name="Zhang L."/>
            <person name="Liao Z."/>
            <person name="Wang S."/>
            <person name="Yan T."/>
            <person name="Shi P."/>
            <person name="Liu M."/>
            <person name="Fu X."/>
            <person name="Pan Q."/>
            <person name="Wang Y."/>
            <person name="Lv Z."/>
            <person name="Lu X."/>
            <person name="Zhang F."/>
            <person name="Jiang W."/>
            <person name="Ma Y."/>
            <person name="Chen M."/>
            <person name="Hao X."/>
            <person name="Li L."/>
            <person name="Tang Y."/>
            <person name="Lv G."/>
            <person name="Zhou Y."/>
            <person name="Sun X."/>
            <person name="Brodelius P.E."/>
            <person name="Rose J.K.C."/>
            <person name="Tang K."/>
        </authorList>
    </citation>
    <scope>NUCLEOTIDE SEQUENCE [LARGE SCALE GENOMIC DNA]</scope>
    <source>
        <strain evidence="4">cv. Huhao1</strain>
        <tissue evidence="3">Leaf</tissue>
    </source>
</reference>
<dbReference type="GO" id="GO:0003964">
    <property type="term" value="F:RNA-directed DNA polymerase activity"/>
    <property type="evidence" value="ECO:0007669"/>
    <property type="project" value="UniProtKB-KW"/>
</dbReference>
<dbReference type="OrthoDB" id="2272416at2759"/>
<proteinExistence type="predicted"/>
<keyword evidence="3" id="KW-0695">RNA-directed DNA polymerase</keyword>
<evidence type="ECO:0000259" key="2">
    <source>
        <dbReference type="Pfam" id="PF03732"/>
    </source>
</evidence>
<dbReference type="AlphaFoldDB" id="A0A2U1MLC0"/>
<accession>A0A2U1MLC0</accession>
<evidence type="ECO:0000313" key="4">
    <source>
        <dbReference type="Proteomes" id="UP000245207"/>
    </source>
</evidence>
<evidence type="ECO:0000256" key="1">
    <source>
        <dbReference type="SAM" id="MobiDB-lite"/>
    </source>
</evidence>
<evidence type="ECO:0000313" key="3">
    <source>
        <dbReference type="EMBL" id="PWA62049.1"/>
    </source>
</evidence>
<protein>
    <submittedName>
        <fullName evidence="3">Reverse transcriptase domain-containing protein</fullName>
    </submittedName>
</protein>
<feature type="region of interest" description="Disordered" evidence="1">
    <location>
        <begin position="195"/>
        <end position="261"/>
    </location>
</feature>
<feature type="domain" description="Retrotransposon gag" evidence="2">
    <location>
        <begin position="84"/>
        <end position="137"/>
    </location>
</feature>